<name>A0A1X6NDN3_9APHY</name>
<protein>
    <submittedName>
        <fullName evidence="2">Uncharacterized protein</fullName>
    </submittedName>
</protein>
<proteinExistence type="predicted"/>
<keyword evidence="3" id="KW-1185">Reference proteome</keyword>
<dbReference type="Proteomes" id="UP000194127">
    <property type="component" value="Unassembled WGS sequence"/>
</dbReference>
<gene>
    <name evidence="2" type="ORF">POSPLADRAFT_1044089</name>
</gene>
<dbReference type="RefSeq" id="XP_024343535.1">
    <property type="nucleotide sequence ID" value="XM_024478456.1"/>
</dbReference>
<reference evidence="2 3" key="1">
    <citation type="submission" date="2017-04" db="EMBL/GenBank/DDBJ databases">
        <title>Genome Sequence of the Model Brown-Rot Fungus Postia placenta SB12.</title>
        <authorList>
            <consortium name="DOE Joint Genome Institute"/>
            <person name="Gaskell J."/>
            <person name="Kersten P."/>
            <person name="Larrondo L.F."/>
            <person name="Canessa P."/>
            <person name="Martinez D."/>
            <person name="Hibbett D."/>
            <person name="Schmoll M."/>
            <person name="Kubicek C.P."/>
            <person name="Martinez A.T."/>
            <person name="Yadav J."/>
            <person name="Master E."/>
            <person name="Magnuson J.K."/>
            <person name="James T."/>
            <person name="Yaver D."/>
            <person name="Berka R."/>
            <person name="Labutti K."/>
            <person name="Lipzen A."/>
            <person name="Aerts A."/>
            <person name="Barry K."/>
            <person name="Henrissat B."/>
            <person name="Blanchette R."/>
            <person name="Grigoriev I."/>
            <person name="Cullen D."/>
        </authorList>
    </citation>
    <scope>NUCLEOTIDE SEQUENCE [LARGE SCALE GENOMIC DNA]</scope>
    <source>
        <strain evidence="2 3">MAD-698-R-SB12</strain>
    </source>
</reference>
<evidence type="ECO:0000313" key="2">
    <source>
        <dbReference type="EMBL" id="OSX66741.1"/>
    </source>
</evidence>
<accession>A0A1X6NDN3</accession>
<evidence type="ECO:0000256" key="1">
    <source>
        <dbReference type="SAM" id="MobiDB-lite"/>
    </source>
</evidence>
<organism evidence="2 3">
    <name type="scientific">Postia placenta MAD-698-R-SB12</name>
    <dbReference type="NCBI Taxonomy" id="670580"/>
    <lineage>
        <taxon>Eukaryota</taxon>
        <taxon>Fungi</taxon>
        <taxon>Dikarya</taxon>
        <taxon>Basidiomycota</taxon>
        <taxon>Agaricomycotina</taxon>
        <taxon>Agaricomycetes</taxon>
        <taxon>Polyporales</taxon>
        <taxon>Adustoporiaceae</taxon>
        <taxon>Rhodonia</taxon>
    </lineage>
</organism>
<dbReference type="GeneID" id="36323406"/>
<sequence>MSAQNTSETSTSKHNWFLRYTFKPDLYRFHGLTIDDLPYVCKRYIDQHPAILAQPETCTRQCAELILTLWDDLEDRDTAILAIRREFRAVILQVREVDKLHGKHALRFFKARQREIDDVRDHVMQLLISRRKILKHFVQLFDALLWAELSDRDNLTGDDCQRLRCTMLQPIIKRADSELQNLENAFNVIWDEVEQLVPSVQDAIDIVLPNRHAQTRKDETQPHEETTTDTESGREDREVSLLVDAHHGMHVRFASQSDVITHPHFVAAAMDATHDEYKTRIDGLPREAIDGLIAAGVEPFQRAKSPRYPYPFSGKQIDELPQRAIDHLVLVGKSYGLFVPPASHAAAQQYSLITRLFDTLAVIDNIIVASRHDATNVPPKRGSQTRTHTWWPRALQRDDPHIRQIVERLLPERMRVVKEFVELFDALVWIEPQDGTLPASAVATLRDVLLYPVLDRVDGALTDVQRFVERGWRPRPKIYTDLWAYRAVEAFQEARDKYFAPLHRGST</sequence>
<evidence type="ECO:0000313" key="3">
    <source>
        <dbReference type="Proteomes" id="UP000194127"/>
    </source>
</evidence>
<dbReference type="OrthoDB" id="2645319at2759"/>
<feature type="region of interest" description="Disordered" evidence="1">
    <location>
        <begin position="211"/>
        <end position="236"/>
    </location>
</feature>
<dbReference type="AlphaFoldDB" id="A0A1X6NDN3"/>
<feature type="compositionally biased region" description="Basic and acidic residues" evidence="1">
    <location>
        <begin position="215"/>
        <end position="236"/>
    </location>
</feature>
<dbReference type="EMBL" id="KZ110592">
    <property type="protein sequence ID" value="OSX66741.1"/>
    <property type="molecule type" value="Genomic_DNA"/>
</dbReference>